<reference evidence="3 4" key="1">
    <citation type="journal article" date="2023" name="IScience">
        <title>Expanded male sex-determining region conserved during the evolution of homothallism in the green alga Volvox.</title>
        <authorList>
            <person name="Yamamoto K."/>
            <person name="Matsuzaki R."/>
            <person name="Mahakham W."/>
            <person name="Heman W."/>
            <person name="Sekimoto H."/>
            <person name="Kawachi M."/>
            <person name="Minakuchi Y."/>
            <person name="Toyoda A."/>
            <person name="Nozaki H."/>
        </authorList>
    </citation>
    <scope>NUCLEOTIDE SEQUENCE [LARGE SCALE GENOMIC DNA]</scope>
    <source>
        <strain evidence="3 4">NIES-4468</strain>
    </source>
</reference>
<protein>
    <recommendedName>
        <fullName evidence="5">F-box domain-containing protein</fullName>
    </recommendedName>
</protein>
<comment type="subcellular location">
    <subcellularLocation>
        <location evidence="1">Cytoplasm</location>
        <location evidence="1">Cytoskeleton</location>
        <location evidence="1">Cilium axoneme</location>
    </subcellularLocation>
</comment>
<dbReference type="Proteomes" id="UP001165090">
    <property type="component" value="Unassembled WGS sequence"/>
</dbReference>
<keyword evidence="4" id="KW-1185">Reference proteome</keyword>
<evidence type="ECO:0000313" key="3">
    <source>
        <dbReference type="EMBL" id="GLI62973.1"/>
    </source>
</evidence>
<dbReference type="InterPro" id="IPR032675">
    <property type="entry name" value="LRR_dom_sf"/>
</dbReference>
<accession>A0ABQ5RZB4</accession>
<dbReference type="Gene3D" id="3.80.10.10">
    <property type="entry name" value="Ribonuclease Inhibitor"/>
    <property type="match status" value="1"/>
</dbReference>
<evidence type="ECO:0008006" key="5">
    <source>
        <dbReference type="Google" id="ProtNLM"/>
    </source>
</evidence>
<dbReference type="SUPFAM" id="SSF52047">
    <property type="entry name" value="RNI-like"/>
    <property type="match status" value="1"/>
</dbReference>
<feature type="region of interest" description="Disordered" evidence="2">
    <location>
        <begin position="552"/>
        <end position="575"/>
    </location>
</feature>
<dbReference type="EMBL" id="BSDZ01000014">
    <property type="protein sequence ID" value="GLI62973.1"/>
    <property type="molecule type" value="Genomic_DNA"/>
</dbReference>
<evidence type="ECO:0000256" key="1">
    <source>
        <dbReference type="ARBA" id="ARBA00004430"/>
    </source>
</evidence>
<organism evidence="3 4">
    <name type="scientific">Volvox africanus</name>
    <dbReference type="NCBI Taxonomy" id="51714"/>
    <lineage>
        <taxon>Eukaryota</taxon>
        <taxon>Viridiplantae</taxon>
        <taxon>Chlorophyta</taxon>
        <taxon>core chlorophytes</taxon>
        <taxon>Chlorophyceae</taxon>
        <taxon>CS clade</taxon>
        <taxon>Chlamydomonadales</taxon>
        <taxon>Volvocaceae</taxon>
        <taxon>Volvox</taxon>
    </lineage>
</organism>
<comment type="caution">
    <text evidence="3">The sequence shown here is derived from an EMBL/GenBank/DDBJ whole genome shotgun (WGS) entry which is preliminary data.</text>
</comment>
<gene>
    <name evidence="3" type="ORF">VaNZ11_005830</name>
</gene>
<sequence>MHTAYWLKQFFSCFGTPPEGAPNYRAIPGPEKEKFVQSPTNHFEAPYTRVFEPFPILWAYLSRSERLAFRACCRDSRRIHDSLVTDLYVCDDSAVLSEVPAGRLPRSPLPVCHATAHGITTALRGLAERGCKPHLLLLCLAEGHERRRLEEGIAALSALANAASKLSVVHLCGVPLTPQTARAMKNLLASSELSIQMDMPVQRRLGTASLPVVQGPSAAPSLTSICSMPTHPTLTVAAPRPPPPALPLHLNLYGYDLVRQPAAVAVEMLFLAVAPRLTHLELWGCVGWPSRLSTLLHTCLHMQHFSVSFHQLMPPDSAAATAATSKGLVQRRGPATPVASPLARTSAALATGAIVAFPPIAAASTAAGAVKAIGGMHHLRSLELRGFIVNMTRRTSCDNVGRCTSSRPSATLKAAAERAAIASAAPSVQQLAAALYQLTNLTRLSIDGLNSASPLLTAVAAMRGLRQLELPDAAVPTATDLAAITRAAPRLVALTLGSLGPGTVIDAGASLCTAAATAALGELPLPPLLVTLRVARCRPTLRTMRSLVRTVEGRAPPPAALTETDPSGGAGHSSPTRLALVVPGIDIDMLDVEFDALQGFSRGSDGIMRSTLLPESAEALAAAIRVLAPPSSQMLGKGLATNSLSGFGAMASPSVIEPGGAGAGAGRISSSSYGLGASSSFGGGFSCSLATNGGDRDDGIGTMDLCNGRDGDEAEWASAFGYTITRELTIHNSQGSLCPPSTAQLAPAGPLVPLPVASGLEATPPVAFELDAAAGAGAASGQADGADGEATIDSIQIIATPPLVGHAVWISEMQPLGLTSLELYGIGVLAGDLEAVAELMTLQRLTLASGELEVDALPCLAALPLLEYLELARCALCRHRRADGGGFARPTTSGFIRGSGGDVMARSSFATRQSCASVYDHDGDGSEVRPSGKRALLELCVTAPKLRKVFIVRRMGIVCGTEGTQGPMGAEWVRQRLLAAGPRVRAGRPPPALVAAAAGTAGDVLSIKRASLGRASASSAVPAAAPGAEVELGWPEIKWD</sequence>
<name>A0ABQ5RZB4_9CHLO</name>
<proteinExistence type="predicted"/>
<evidence type="ECO:0000313" key="4">
    <source>
        <dbReference type="Proteomes" id="UP001165090"/>
    </source>
</evidence>
<evidence type="ECO:0000256" key="2">
    <source>
        <dbReference type="SAM" id="MobiDB-lite"/>
    </source>
</evidence>